<dbReference type="InterPro" id="IPR002397">
    <property type="entry name" value="Cyt_P450_B"/>
</dbReference>
<evidence type="ECO:0000256" key="5">
    <source>
        <dbReference type="ARBA" id="ARBA00023002"/>
    </source>
</evidence>
<dbReference type="InterPro" id="IPR017972">
    <property type="entry name" value="Cyt_P450_CS"/>
</dbReference>
<comment type="cofactor">
    <cofactor evidence="1">
        <name>heme</name>
        <dbReference type="ChEBI" id="CHEBI:30413"/>
    </cofactor>
</comment>
<dbReference type="GO" id="GO:0008395">
    <property type="term" value="F:steroid hydroxylase activity"/>
    <property type="evidence" value="ECO:0007669"/>
    <property type="project" value="TreeGrafter"/>
</dbReference>
<dbReference type="GO" id="GO:0005506">
    <property type="term" value="F:iron ion binding"/>
    <property type="evidence" value="ECO:0007669"/>
    <property type="project" value="InterPro"/>
</dbReference>
<evidence type="ECO:0000313" key="9">
    <source>
        <dbReference type="EMBL" id="BBX06967.1"/>
    </source>
</evidence>
<evidence type="ECO:0000256" key="7">
    <source>
        <dbReference type="ARBA" id="ARBA00023033"/>
    </source>
</evidence>
<evidence type="ECO:0000256" key="8">
    <source>
        <dbReference type="RuleBase" id="RU000461"/>
    </source>
</evidence>
<comment type="similarity">
    <text evidence="2 8">Belongs to the cytochrome P450 family.</text>
</comment>
<dbReference type="PANTHER" id="PTHR46696:SF4">
    <property type="entry name" value="BIOTIN BIOSYNTHESIS CYTOCHROME P450"/>
    <property type="match status" value="1"/>
</dbReference>
<dbReference type="PRINTS" id="PR00359">
    <property type="entry name" value="BP450"/>
</dbReference>
<keyword evidence="7 8" id="KW-0503">Monooxygenase</keyword>
<dbReference type="InterPro" id="IPR001128">
    <property type="entry name" value="Cyt_P450"/>
</dbReference>
<dbReference type="PANTHER" id="PTHR46696">
    <property type="entry name" value="P450, PUTATIVE (EUROFUNG)-RELATED"/>
    <property type="match status" value="1"/>
</dbReference>
<evidence type="ECO:0000256" key="2">
    <source>
        <dbReference type="ARBA" id="ARBA00010617"/>
    </source>
</evidence>
<evidence type="ECO:0000256" key="3">
    <source>
        <dbReference type="ARBA" id="ARBA00022617"/>
    </source>
</evidence>
<organism evidence="9 10">
    <name type="scientific">Mycolicibacterium aichiense</name>
    <dbReference type="NCBI Taxonomy" id="1799"/>
    <lineage>
        <taxon>Bacteria</taxon>
        <taxon>Bacillati</taxon>
        <taxon>Actinomycetota</taxon>
        <taxon>Actinomycetes</taxon>
        <taxon>Mycobacteriales</taxon>
        <taxon>Mycobacteriaceae</taxon>
        <taxon>Mycolicibacterium</taxon>
    </lineage>
</organism>
<keyword evidence="10" id="KW-1185">Reference proteome</keyword>
<gene>
    <name evidence="9" type="primary">cyp144</name>
    <name evidence="9" type="ORF">MAIC_17700</name>
</gene>
<dbReference type="PRINTS" id="PR00385">
    <property type="entry name" value="P450"/>
</dbReference>
<evidence type="ECO:0000256" key="6">
    <source>
        <dbReference type="ARBA" id="ARBA00023004"/>
    </source>
</evidence>
<name>A0AAD1HKD7_9MYCO</name>
<dbReference type="Proteomes" id="UP000467327">
    <property type="component" value="Chromosome"/>
</dbReference>
<dbReference type="SUPFAM" id="SSF48264">
    <property type="entry name" value="Cytochrome P450"/>
    <property type="match status" value="1"/>
</dbReference>
<dbReference type="GO" id="GO:0006707">
    <property type="term" value="P:cholesterol catabolic process"/>
    <property type="evidence" value="ECO:0007669"/>
    <property type="project" value="TreeGrafter"/>
</dbReference>
<evidence type="ECO:0000313" key="10">
    <source>
        <dbReference type="Proteomes" id="UP000467327"/>
    </source>
</evidence>
<reference evidence="9 10" key="1">
    <citation type="journal article" date="2019" name="Emerg. Microbes Infect.">
        <title>Comprehensive subspecies identification of 175 nontuberculous mycobacteria species based on 7547 genomic profiles.</title>
        <authorList>
            <person name="Matsumoto Y."/>
            <person name="Kinjo T."/>
            <person name="Motooka D."/>
            <person name="Nabeya D."/>
            <person name="Jung N."/>
            <person name="Uechi K."/>
            <person name="Horii T."/>
            <person name="Iida T."/>
            <person name="Fujita J."/>
            <person name="Nakamura S."/>
        </authorList>
    </citation>
    <scope>NUCLEOTIDE SEQUENCE [LARGE SCALE GENOMIC DNA]</scope>
    <source>
        <strain evidence="9 10">JCM 6376</strain>
    </source>
</reference>
<dbReference type="InterPro" id="IPR036396">
    <property type="entry name" value="Cyt_P450_sf"/>
</dbReference>
<dbReference type="GO" id="GO:0036199">
    <property type="term" value="F:cholest-4-en-3-one 26-monooxygenase activity"/>
    <property type="evidence" value="ECO:0007669"/>
    <property type="project" value="TreeGrafter"/>
</dbReference>
<dbReference type="Gene3D" id="1.10.630.10">
    <property type="entry name" value="Cytochrome P450"/>
    <property type="match status" value="1"/>
</dbReference>
<dbReference type="KEGG" id="maic:MAIC_17700"/>
<evidence type="ECO:0000256" key="1">
    <source>
        <dbReference type="ARBA" id="ARBA00001971"/>
    </source>
</evidence>
<dbReference type="AlphaFoldDB" id="A0AAD1HKD7"/>
<keyword evidence="5 8" id="KW-0560">Oxidoreductase</keyword>
<dbReference type="PROSITE" id="PS00086">
    <property type="entry name" value="CYTOCHROME_P450"/>
    <property type="match status" value="1"/>
</dbReference>
<proteinExistence type="inferred from homology"/>
<dbReference type="EMBL" id="AP022561">
    <property type="protein sequence ID" value="BBX06967.1"/>
    <property type="molecule type" value="Genomic_DNA"/>
</dbReference>
<evidence type="ECO:0000256" key="4">
    <source>
        <dbReference type="ARBA" id="ARBA00022723"/>
    </source>
</evidence>
<dbReference type="GO" id="GO:0020037">
    <property type="term" value="F:heme binding"/>
    <property type="evidence" value="ECO:0007669"/>
    <property type="project" value="InterPro"/>
</dbReference>
<keyword evidence="3 8" id="KW-0349">Heme</keyword>
<keyword evidence="4 8" id="KW-0479">Metal-binding</keyword>
<sequence length="405" mass="44013">MIACPVDPAEFFSAEAIQDPYPLYERLRSAGPVHQVGDSGFYLACSWPAITEVAARPQDFSSNLTATMTYTADGGVVPFPMDGVGGATHILVTADDPVHAAHRKLVLSQFTAKGVAALGPLIHDVFEQQWAAGVVDGRIEWMDTVANRLPMMIVARLIGVPDVDTDRLAHWGCATTQLLDGLMSAEELAASMTAITELSGYIVEHLARAIEDPHDDLIGELARACRGGQLSEFTAQLILVSLFSAGGESTASLLGTAVSTMAGSPQLQEQLRNSPELLGAFIEETLRLEPPFRAHYRHVLRDTDLCGVRLPADSRVLLLWGAANRDPQHFEAPDEFRLDRPNSKGHLSFGRGVHFCLGAPLARLEATTVLRLMLERTTWIETVDVGPWLPSVLARRHSSLELAVR</sequence>
<keyword evidence="6 8" id="KW-0408">Iron</keyword>
<dbReference type="Pfam" id="PF00067">
    <property type="entry name" value="p450"/>
    <property type="match status" value="1"/>
</dbReference>
<accession>A0AAD1HKD7</accession>
<protein>
    <submittedName>
        <fullName evidence="9">Cytochrome P450 144</fullName>
    </submittedName>
</protein>